<dbReference type="EMBL" id="CP049886">
    <property type="protein sequence ID" value="QIL46599.1"/>
    <property type="molecule type" value="Genomic_DNA"/>
</dbReference>
<gene>
    <name evidence="2" type="ORF">G7081_05660</name>
</gene>
<protein>
    <submittedName>
        <fullName evidence="2">Uncharacterized protein</fullName>
    </submittedName>
</protein>
<accession>A0A6G8ANQ0</accession>
<dbReference type="Proteomes" id="UP000500890">
    <property type="component" value="Chromosome"/>
</dbReference>
<sequence length="145" mass="15610">MNKSSINKLLFAALLIGVGGSLLFNMYMTNKKADQSNQAKTEEVVKIKAGKTDHTYRAVVKSINKTEDGQLHSLFLTDVKGEEAAMFNDGVNIYTDELKVGGIKTDVKEIVEGDKVELITAEHAAVTMMLPPSIAGNGVVGINVL</sequence>
<name>A0A6G8ANQ0_9ENTE</name>
<dbReference type="KEGG" id="vah:G7081_05660"/>
<feature type="transmembrane region" description="Helical" evidence="1">
    <location>
        <begin position="9"/>
        <end position="28"/>
    </location>
</feature>
<evidence type="ECO:0000313" key="2">
    <source>
        <dbReference type="EMBL" id="QIL46599.1"/>
    </source>
</evidence>
<keyword evidence="1" id="KW-1133">Transmembrane helix</keyword>
<evidence type="ECO:0000313" key="3">
    <source>
        <dbReference type="Proteomes" id="UP000500890"/>
    </source>
</evidence>
<dbReference type="AlphaFoldDB" id="A0A6G8ANQ0"/>
<reference evidence="2 3" key="1">
    <citation type="submission" date="2020-03" db="EMBL/GenBank/DDBJ databases">
        <title>Vagococcus sp. nov., isolated from beetles.</title>
        <authorList>
            <person name="Hyun D.-W."/>
            <person name="Bae J.-W."/>
        </authorList>
    </citation>
    <scope>NUCLEOTIDE SEQUENCE [LARGE SCALE GENOMIC DNA]</scope>
    <source>
        <strain evidence="2 3">HDW17A</strain>
    </source>
</reference>
<keyword evidence="1" id="KW-0472">Membrane</keyword>
<evidence type="ECO:0000256" key="1">
    <source>
        <dbReference type="SAM" id="Phobius"/>
    </source>
</evidence>
<keyword evidence="3" id="KW-1185">Reference proteome</keyword>
<keyword evidence="1" id="KW-0812">Transmembrane</keyword>
<proteinExistence type="predicted"/>
<organism evidence="2 3">
    <name type="scientific">Vagococcus coleopterorum</name>
    <dbReference type="NCBI Taxonomy" id="2714946"/>
    <lineage>
        <taxon>Bacteria</taxon>
        <taxon>Bacillati</taxon>
        <taxon>Bacillota</taxon>
        <taxon>Bacilli</taxon>
        <taxon>Lactobacillales</taxon>
        <taxon>Enterococcaceae</taxon>
        <taxon>Vagococcus</taxon>
    </lineage>
</organism>
<dbReference type="RefSeq" id="WP_166007987.1">
    <property type="nucleotide sequence ID" value="NZ_CP049886.1"/>
</dbReference>